<gene>
    <name evidence="1" type="ORF">DI564_01650</name>
</gene>
<name>A0A2W5KVD4_9GAMM</name>
<protein>
    <submittedName>
        <fullName evidence="1">Uncharacterized protein</fullName>
    </submittedName>
</protein>
<evidence type="ECO:0000313" key="2">
    <source>
        <dbReference type="Proteomes" id="UP000249046"/>
    </source>
</evidence>
<dbReference type="AlphaFoldDB" id="A0A2W5KVD4"/>
<accession>A0A2W5KVD4</accession>
<evidence type="ECO:0000313" key="1">
    <source>
        <dbReference type="EMBL" id="PZQ19438.1"/>
    </source>
</evidence>
<dbReference type="Proteomes" id="UP000249046">
    <property type="component" value="Unassembled WGS sequence"/>
</dbReference>
<comment type="caution">
    <text evidence="1">The sequence shown here is derived from an EMBL/GenBank/DDBJ whole genome shotgun (WGS) entry which is preliminary data.</text>
</comment>
<proteinExistence type="predicted"/>
<reference evidence="1 2" key="1">
    <citation type="submission" date="2017-08" db="EMBL/GenBank/DDBJ databases">
        <title>Infants hospitalized years apart are colonized by the same room-sourced microbial strains.</title>
        <authorList>
            <person name="Brooks B."/>
            <person name="Olm M.R."/>
            <person name="Firek B.A."/>
            <person name="Baker R."/>
            <person name="Thomas B.C."/>
            <person name="Morowitz M.J."/>
            <person name="Banfield J.F."/>
        </authorList>
    </citation>
    <scope>NUCLEOTIDE SEQUENCE [LARGE SCALE GENOMIC DNA]</scope>
    <source>
        <strain evidence="1">S2_005_003_R2_42</strain>
    </source>
</reference>
<dbReference type="EMBL" id="QFPO01000002">
    <property type="protein sequence ID" value="PZQ19438.1"/>
    <property type="molecule type" value="Genomic_DNA"/>
</dbReference>
<organism evidence="1 2">
    <name type="scientific">Rhodanobacter denitrificans</name>
    <dbReference type="NCBI Taxonomy" id="666685"/>
    <lineage>
        <taxon>Bacteria</taxon>
        <taxon>Pseudomonadati</taxon>
        <taxon>Pseudomonadota</taxon>
        <taxon>Gammaproteobacteria</taxon>
        <taxon>Lysobacterales</taxon>
        <taxon>Rhodanobacteraceae</taxon>
        <taxon>Rhodanobacter</taxon>
    </lineage>
</organism>
<sequence>MRSPRVVFNPALLDDFVETLDAAELAAHESRYVGDGDIARLRRRSMQAFGASLAGLLEQCRTREDHRRLGEWLDAAREYRLVCYAEAGYADACYHRIHSAYCHAERRLRRNGRGRDVR</sequence>